<dbReference type="Pfam" id="PF11007">
    <property type="entry name" value="CotJA"/>
    <property type="match status" value="1"/>
</dbReference>
<organism evidence="1 2">
    <name type="scientific">Bacillus changyiensis</name>
    <dbReference type="NCBI Taxonomy" id="3004103"/>
    <lineage>
        <taxon>Bacteria</taxon>
        <taxon>Bacillati</taxon>
        <taxon>Bacillota</taxon>
        <taxon>Bacilli</taxon>
        <taxon>Bacillales</taxon>
        <taxon>Bacillaceae</taxon>
        <taxon>Bacillus</taxon>
    </lineage>
</organism>
<evidence type="ECO:0000313" key="1">
    <source>
        <dbReference type="EMBL" id="MDA7026026.1"/>
    </source>
</evidence>
<comment type="caution">
    <text evidence="1">The sequence shown here is derived from an EMBL/GenBank/DDBJ whole genome shotgun (WGS) entry which is preliminary data.</text>
</comment>
<dbReference type="RefSeq" id="WP_271339891.1">
    <property type="nucleotide sequence ID" value="NZ_JAQKAB010000003.1"/>
</dbReference>
<sequence length="80" mass="9496">MKHSEESFTKVKSYRPFHSAFDPCPPLGRRHYRTPPHLYLGFQPRGLQQFAPMEALRRGTLWPIFYDHYENPYENGREGG</sequence>
<dbReference type="InterPro" id="IPR020256">
    <property type="entry name" value="Spore_coat_CotJA"/>
</dbReference>
<protein>
    <submittedName>
        <fullName evidence="1">Spore coat associated protein CotJA</fullName>
    </submittedName>
</protein>
<dbReference type="Proteomes" id="UP001211894">
    <property type="component" value="Unassembled WGS sequence"/>
</dbReference>
<accession>A0ABT4X157</accession>
<gene>
    <name evidence="1" type="ORF">PJ311_05285</name>
</gene>
<dbReference type="EMBL" id="JAQKAB010000003">
    <property type="protein sequence ID" value="MDA7026026.1"/>
    <property type="molecule type" value="Genomic_DNA"/>
</dbReference>
<evidence type="ECO:0000313" key="2">
    <source>
        <dbReference type="Proteomes" id="UP001211894"/>
    </source>
</evidence>
<name>A0ABT4X157_9BACI</name>
<reference evidence="1 2" key="1">
    <citation type="submission" date="2023-01" db="EMBL/GenBank/DDBJ databases">
        <title>Bacillus changyiensis sp. nov., isolated from a coastal deposit.</title>
        <authorList>
            <person name="Xiao G."/>
            <person name="Lai Q."/>
            <person name="Hu Z."/>
            <person name="Shao Z."/>
        </authorList>
    </citation>
    <scope>NUCLEOTIDE SEQUENCE [LARGE SCALE GENOMIC DNA]</scope>
    <source>
        <strain evidence="1 2">CLL-7-23</strain>
    </source>
</reference>
<keyword evidence="2" id="KW-1185">Reference proteome</keyword>
<proteinExistence type="predicted"/>